<dbReference type="AlphaFoldDB" id="A0A9P9W8Q8"/>
<sequence length="140" mass="15783">MANDHSIFVFHRDWCANTALVIQCQILVEKRLQEGHSIIEQLRAAEELRDGLNRETIAWYWANCLVITIKAERDTMQFEGAHLWTGVATNFRTPVDKAAGGTQPQAIIATYTLTTHSDITARTQETCSPVQMAVERAPQE</sequence>
<evidence type="ECO:0000313" key="2">
    <source>
        <dbReference type="Proteomes" id="UP000829685"/>
    </source>
</evidence>
<gene>
    <name evidence="1" type="ORF">JX265_013436</name>
</gene>
<organism evidence="1 2">
    <name type="scientific">Neoarthrinium moseri</name>
    <dbReference type="NCBI Taxonomy" id="1658444"/>
    <lineage>
        <taxon>Eukaryota</taxon>
        <taxon>Fungi</taxon>
        <taxon>Dikarya</taxon>
        <taxon>Ascomycota</taxon>
        <taxon>Pezizomycotina</taxon>
        <taxon>Sordariomycetes</taxon>
        <taxon>Xylariomycetidae</taxon>
        <taxon>Amphisphaeriales</taxon>
        <taxon>Apiosporaceae</taxon>
        <taxon>Neoarthrinium</taxon>
    </lineage>
</organism>
<dbReference type="EMBL" id="JAFIMR010000070">
    <property type="protein sequence ID" value="KAI1850474.1"/>
    <property type="molecule type" value="Genomic_DNA"/>
</dbReference>
<proteinExistence type="predicted"/>
<accession>A0A9P9W8Q8</accession>
<evidence type="ECO:0000313" key="1">
    <source>
        <dbReference type="EMBL" id="KAI1850474.1"/>
    </source>
</evidence>
<reference evidence="1" key="1">
    <citation type="submission" date="2021-03" db="EMBL/GenBank/DDBJ databases">
        <title>Revisited historic fungal species revealed as producer of novel bioactive compounds through whole genome sequencing and comparative genomics.</title>
        <authorList>
            <person name="Vignolle G.A."/>
            <person name="Hochenegger N."/>
            <person name="Mach R.L."/>
            <person name="Mach-Aigner A.R."/>
            <person name="Javad Rahimi M."/>
            <person name="Salim K.A."/>
            <person name="Chan C.M."/>
            <person name="Lim L.B.L."/>
            <person name="Cai F."/>
            <person name="Druzhinina I.S."/>
            <person name="U'Ren J.M."/>
            <person name="Derntl C."/>
        </authorList>
    </citation>
    <scope>NUCLEOTIDE SEQUENCE</scope>
    <source>
        <strain evidence="1">TUCIM 5799</strain>
    </source>
</reference>
<name>A0A9P9W8Q8_9PEZI</name>
<keyword evidence="2" id="KW-1185">Reference proteome</keyword>
<comment type="caution">
    <text evidence="1">The sequence shown here is derived from an EMBL/GenBank/DDBJ whole genome shotgun (WGS) entry which is preliminary data.</text>
</comment>
<dbReference type="Proteomes" id="UP000829685">
    <property type="component" value="Unassembled WGS sequence"/>
</dbReference>
<protein>
    <submittedName>
        <fullName evidence="1">Uncharacterized protein</fullName>
    </submittedName>
</protein>